<keyword evidence="5 9" id="KW-0812">Transmembrane</keyword>
<keyword evidence="10" id="KW-0732">Signal</keyword>
<dbReference type="eggNOG" id="COG0053">
    <property type="taxonomic scope" value="Bacteria"/>
</dbReference>
<feature type="transmembrane region" description="Helical" evidence="9">
    <location>
        <begin position="189"/>
        <end position="208"/>
    </location>
</feature>
<evidence type="ECO:0000256" key="1">
    <source>
        <dbReference type="ARBA" id="ARBA00004651"/>
    </source>
</evidence>
<name>D8JQY2_HYPDA</name>
<evidence type="ECO:0000256" key="8">
    <source>
        <dbReference type="ARBA" id="ARBA00068882"/>
    </source>
</evidence>
<dbReference type="FunFam" id="3.30.70.1350:FF:000002">
    <property type="entry name" value="Ferrous-iron efflux pump FieF"/>
    <property type="match status" value="1"/>
</dbReference>
<dbReference type="GO" id="GO:0015093">
    <property type="term" value="F:ferrous iron transmembrane transporter activity"/>
    <property type="evidence" value="ECO:0007669"/>
    <property type="project" value="TreeGrafter"/>
</dbReference>
<dbReference type="InterPro" id="IPR036837">
    <property type="entry name" value="Cation_efflux_CTD_sf"/>
</dbReference>
<sequence length="340" mass="36406" precursor="true">MWIRRAFAPLFPILMAMAAHPAGKPDAMGKKRIDMSAVLDSLTVKRLAAVNIAVALVVIVIKYVAYLVSGSVALYSDALESVVNVMTAVTTFAAIRLSAKPPDSGHPFGHHKAEFLAAMFEGAMIAVAAVLILLKARSALIEGVKLEHSTLGIVFNIVASILNGAWAWLLINRGRSWRSPALVADGKHLYTDVITSVGVVIGLAFAVLTGWHILDPLIAAIVALNILWMGYRLAVQSMSHLLDEAASPEIESNIRKVIEANGSGALEAHDIRTRQAGRALFIEFHLIVPGSMTVDDAHAICDRLENAIETEIEGSEVVIHVEPENKAKPEASGALPLEGN</sequence>
<evidence type="ECO:0000256" key="10">
    <source>
        <dbReference type="SAM" id="SignalP"/>
    </source>
</evidence>
<evidence type="ECO:0000313" key="14">
    <source>
        <dbReference type="Proteomes" id="UP000002033"/>
    </source>
</evidence>
<dbReference type="Gene3D" id="1.20.1510.10">
    <property type="entry name" value="Cation efflux protein transmembrane domain"/>
    <property type="match status" value="1"/>
</dbReference>
<feature type="domain" description="Cation efflux protein cytoplasmic" evidence="12">
    <location>
        <begin position="247"/>
        <end position="324"/>
    </location>
</feature>
<feature type="chain" id="PRO_5003116234" description="Protein p34" evidence="10">
    <location>
        <begin position="22"/>
        <end position="340"/>
    </location>
</feature>
<evidence type="ECO:0000256" key="5">
    <source>
        <dbReference type="ARBA" id="ARBA00022692"/>
    </source>
</evidence>
<feature type="signal peptide" evidence="10">
    <location>
        <begin position="1"/>
        <end position="21"/>
    </location>
</feature>
<dbReference type="Pfam" id="PF01545">
    <property type="entry name" value="Cation_efflux"/>
    <property type="match status" value="1"/>
</dbReference>
<dbReference type="InterPro" id="IPR050291">
    <property type="entry name" value="CDF_Transporter"/>
</dbReference>
<evidence type="ECO:0000256" key="7">
    <source>
        <dbReference type="ARBA" id="ARBA00023136"/>
    </source>
</evidence>
<organism evidence="13 14">
    <name type="scientific">Hyphomicrobium denitrificans (strain ATCC 51888 / DSM 1869 / NCIMB 11706 / TK 0415)</name>
    <dbReference type="NCBI Taxonomy" id="582899"/>
    <lineage>
        <taxon>Bacteria</taxon>
        <taxon>Pseudomonadati</taxon>
        <taxon>Pseudomonadota</taxon>
        <taxon>Alphaproteobacteria</taxon>
        <taxon>Hyphomicrobiales</taxon>
        <taxon>Hyphomicrobiaceae</taxon>
        <taxon>Hyphomicrobium</taxon>
    </lineage>
</organism>
<dbReference type="HOGENOM" id="CLU_013430_3_0_5"/>
<dbReference type="SUPFAM" id="SSF161111">
    <property type="entry name" value="Cation efflux protein transmembrane domain-like"/>
    <property type="match status" value="1"/>
</dbReference>
<keyword evidence="7 9" id="KW-0472">Membrane</keyword>
<protein>
    <recommendedName>
        <fullName evidence="8">Protein p34</fullName>
    </recommendedName>
</protein>
<dbReference type="GO" id="GO:0005886">
    <property type="term" value="C:plasma membrane"/>
    <property type="evidence" value="ECO:0007669"/>
    <property type="project" value="UniProtKB-SubCell"/>
</dbReference>
<keyword evidence="4" id="KW-1003">Cell membrane</keyword>
<comment type="similarity">
    <text evidence="2">Belongs to the cation diffusion facilitator (CDF) transporter (TC 2.A.4) family.</text>
</comment>
<feature type="transmembrane region" description="Helical" evidence="9">
    <location>
        <begin position="146"/>
        <end position="169"/>
    </location>
</feature>
<dbReference type="PANTHER" id="PTHR43840:SF15">
    <property type="entry name" value="MITOCHONDRIAL METAL TRANSPORTER 1-RELATED"/>
    <property type="match status" value="1"/>
</dbReference>
<feature type="domain" description="Cation efflux protein transmembrane" evidence="11">
    <location>
        <begin position="50"/>
        <end position="242"/>
    </location>
</feature>
<evidence type="ECO:0000259" key="12">
    <source>
        <dbReference type="Pfam" id="PF16916"/>
    </source>
</evidence>
<gene>
    <name evidence="13" type="ordered locus">Hden_0309</name>
</gene>
<dbReference type="GO" id="GO:0015086">
    <property type="term" value="F:cadmium ion transmembrane transporter activity"/>
    <property type="evidence" value="ECO:0007669"/>
    <property type="project" value="TreeGrafter"/>
</dbReference>
<dbReference type="GO" id="GO:0006882">
    <property type="term" value="P:intracellular zinc ion homeostasis"/>
    <property type="evidence" value="ECO:0007669"/>
    <property type="project" value="TreeGrafter"/>
</dbReference>
<keyword evidence="3" id="KW-0813">Transport</keyword>
<comment type="subcellular location">
    <subcellularLocation>
        <location evidence="1">Cell membrane</location>
        <topology evidence="1">Multi-pass membrane protein</topology>
    </subcellularLocation>
</comment>
<dbReference type="Pfam" id="PF16916">
    <property type="entry name" value="ZT_dimer"/>
    <property type="match status" value="1"/>
</dbReference>
<feature type="transmembrane region" description="Helical" evidence="9">
    <location>
        <begin position="213"/>
        <end position="231"/>
    </location>
</feature>
<evidence type="ECO:0000259" key="11">
    <source>
        <dbReference type="Pfam" id="PF01545"/>
    </source>
</evidence>
<dbReference type="STRING" id="582899.Hden_0309"/>
<dbReference type="EMBL" id="CP002083">
    <property type="protein sequence ID" value="ADJ22134.1"/>
    <property type="molecule type" value="Genomic_DNA"/>
</dbReference>
<dbReference type="Proteomes" id="UP000002033">
    <property type="component" value="Chromosome"/>
</dbReference>
<dbReference type="KEGG" id="hdn:Hden_0309"/>
<dbReference type="InterPro" id="IPR027470">
    <property type="entry name" value="Cation_efflux_CTD"/>
</dbReference>
<evidence type="ECO:0000256" key="3">
    <source>
        <dbReference type="ARBA" id="ARBA00022448"/>
    </source>
</evidence>
<dbReference type="SUPFAM" id="SSF160240">
    <property type="entry name" value="Cation efflux protein cytoplasmic domain-like"/>
    <property type="match status" value="1"/>
</dbReference>
<keyword evidence="14" id="KW-1185">Reference proteome</keyword>
<proteinExistence type="inferred from homology"/>
<evidence type="ECO:0000256" key="6">
    <source>
        <dbReference type="ARBA" id="ARBA00022989"/>
    </source>
</evidence>
<reference evidence="14" key="1">
    <citation type="journal article" date="2011" name="J. Bacteriol.">
        <title>Genome sequences of eight morphologically diverse alphaproteobacteria.</title>
        <authorList>
            <consortium name="US DOE Joint Genome Institute"/>
            <person name="Brown P.J."/>
            <person name="Kysela D.T."/>
            <person name="Buechlein A."/>
            <person name="Hemmerich C."/>
            <person name="Brun Y.V."/>
        </authorList>
    </citation>
    <scope>NUCLEOTIDE SEQUENCE [LARGE SCALE GENOMIC DNA]</scope>
    <source>
        <strain evidence="14">ATCC 51888 / DSM 1869 / NCIB 11706 / TK 0415</strain>
    </source>
</reference>
<dbReference type="PANTHER" id="PTHR43840">
    <property type="entry name" value="MITOCHONDRIAL METAL TRANSPORTER 1-RELATED"/>
    <property type="match status" value="1"/>
</dbReference>
<dbReference type="InterPro" id="IPR058533">
    <property type="entry name" value="Cation_efflux_TM"/>
</dbReference>
<feature type="transmembrane region" description="Helical" evidence="9">
    <location>
        <begin position="115"/>
        <end position="134"/>
    </location>
</feature>
<evidence type="ECO:0000313" key="13">
    <source>
        <dbReference type="EMBL" id="ADJ22134.1"/>
    </source>
</evidence>
<accession>D8JQY2</accession>
<dbReference type="InterPro" id="IPR002524">
    <property type="entry name" value="Cation_efflux"/>
</dbReference>
<feature type="transmembrane region" description="Helical" evidence="9">
    <location>
        <begin position="72"/>
        <end position="95"/>
    </location>
</feature>
<dbReference type="AlphaFoldDB" id="D8JQY2"/>
<feature type="transmembrane region" description="Helical" evidence="9">
    <location>
        <begin position="45"/>
        <end position="65"/>
    </location>
</feature>
<keyword evidence="6 9" id="KW-1133">Transmembrane helix</keyword>
<dbReference type="GO" id="GO:0015341">
    <property type="term" value="F:zinc efflux antiporter activity"/>
    <property type="evidence" value="ECO:0007669"/>
    <property type="project" value="TreeGrafter"/>
</dbReference>
<evidence type="ECO:0000256" key="4">
    <source>
        <dbReference type="ARBA" id="ARBA00022475"/>
    </source>
</evidence>
<dbReference type="Gene3D" id="3.30.70.1350">
    <property type="entry name" value="Cation efflux protein, cytoplasmic domain"/>
    <property type="match status" value="1"/>
</dbReference>
<evidence type="ECO:0000256" key="9">
    <source>
        <dbReference type="SAM" id="Phobius"/>
    </source>
</evidence>
<evidence type="ECO:0000256" key="2">
    <source>
        <dbReference type="ARBA" id="ARBA00008114"/>
    </source>
</evidence>
<dbReference type="NCBIfam" id="TIGR01297">
    <property type="entry name" value="CDF"/>
    <property type="match status" value="1"/>
</dbReference>
<dbReference type="InterPro" id="IPR027469">
    <property type="entry name" value="Cation_efflux_TMD_sf"/>
</dbReference>